<dbReference type="EMBL" id="SNYK01000004">
    <property type="protein sequence ID" value="TDQ38528.1"/>
    <property type="molecule type" value="Genomic_DNA"/>
</dbReference>
<evidence type="ECO:0000313" key="7">
    <source>
        <dbReference type="Proteomes" id="UP000294575"/>
    </source>
</evidence>
<dbReference type="PANTHER" id="PTHR38099">
    <property type="entry name" value="LARGE RIBOSOMAL RNA SUBUNIT ACCUMULATION PROTEIN YCED"/>
    <property type="match status" value="1"/>
</dbReference>
<proteinExistence type="inferred from homology"/>
<dbReference type="InterPro" id="IPR039255">
    <property type="entry name" value="YceD_bac"/>
</dbReference>
<evidence type="ECO:0000256" key="5">
    <source>
        <dbReference type="ARBA" id="ARBA00031841"/>
    </source>
</evidence>
<keyword evidence="4" id="KW-0690">Ribosome biogenesis</keyword>
<dbReference type="AlphaFoldDB" id="A0A4R6TXC0"/>
<comment type="caution">
    <text evidence="6">The sequence shown here is derived from an EMBL/GenBank/DDBJ whole genome shotgun (WGS) entry which is preliminary data.</text>
</comment>
<dbReference type="Pfam" id="PF02620">
    <property type="entry name" value="YceD"/>
    <property type="match status" value="1"/>
</dbReference>
<comment type="function">
    <text evidence="1">Plays a role in synthesis, processing and/or stability of 23S rRNA.</text>
</comment>
<dbReference type="GO" id="GO:0005829">
    <property type="term" value="C:cytosol"/>
    <property type="evidence" value="ECO:0007669"/>
    <property type="project" value="TreeGrafter"/>
</dbReference>
<dbReference type="Proteomes" id="UP000294575">
    <property type="component" value="Unassembled WGS sequence"/>
</dbReference>
<reference evidence="6 7" key="1">
    <citation type="submission" date="2019-03" db="EMBL/GenBank/DDBJ databases">
        <title>Genomic Encyclopedia of Type Strains, Phase IV (KMG-IV): sequencing the most valuable type-strain genomes for metagenomic binning, comparative biology and taxonomic classification.</title>
        <authorList>
            <person name="Goeker M."/>
        </authorList>
    </citation>
    <scope>NUCLEOTIDE SEQUENCE [LARGE SCALE GENOMIC DNA]</scope>
    <source>
        <strain evidence="6 7">DSM 28679</strain>
    </source>
</reference>
<evidence type="ECO:0000313" key="6">
    <source>
        <dbReference type="EMBL" id="TDQ38528.1"/>
    </source>
</evidence>
<dbReference type="RefSeq" id="WP_101496241.1">
    <property type="nucleotide sequence ID" value="NZ_LNJZ01000005.1"/>
</dbReference>
<dbReference type="PANTHER" id="PTHR38099:SF1">
    <property type="entry name" value="LARGE RIBOSOMAL RNA SUBUNIT ACCUMULATION PROTEIN YCED"/>
    <property type="match status" value="1"/>
</dbReference>
<dbReference type="GO" id="GO:0042254">
    <property type="term" value="P:ribosome biogenesis"/>
    <property type="evidence" value="ECO:0007669"/>
    <property type="project" value="UniProtKB-KW"/>
</dbReference>
<dbReference type="InterPro" id="IPR003772">
    <property type="entry name" value="YceD"/>
</dbReference>
<evidence type="ECO:0000256" key="1">
    <source>
        <dbReference type="ARBA" id="ARBA00002868"/>
    </source>
</evidence>
<evidence type="ECO:0000256" key="2">
    <source>
        <dbReference type="ARBA" id="ARBA00010740"/>
    </source>
</evidence>
<comment type="similarity">
    <text evidence="2">Belongs to the DUF177 domain family.</text>
</comment>
<dbReference type="OrthoDB" id="9786771at2"/>
<gene>
    <name evidence="6" type="ORF">DFQ45_104103</name>
</gene>
<keyword evidence="7" id="KW-1185">Reference proteome</keyword>
<protein>
    <recommendedName>
        <fullName evidence="3">Large ribosomal RNA subunit accumulation protein YceD</fullName>
    </recommendedName>
    <alternativeName>
        <fullName evidence="5">23S rRNA accumulation protein YceD</fullName>
    </alternativeName>
</protein>
<evidence type="ECO:0000256" key="4">
    <source>
        <dbReference type="ARBA" id="ARBA00022517"/>
    </source>
</evidence>
<organism evidence="6 7">
    <name type="scientific">Thiopseudomonas denitrificans</name>
    <dbReference type="NCBI Taxonomy" id="1501432"/>
    <lineage>
        <taxon>Bacteria</taxon>
        <taxon>Pseudomonadati</taxon>
        <taxon>Pseudomonadota</taxon>
        <taxon>Gammaproteobacteria</taxon>
        <taxon>Pseudomonadales</taxon>
        <taxon>Pseudomonadaceae</taxon>
        <taxon>Thiopseudomonas</taxon>
    </lineage>
</organism>
<evidence type="ECO:0000256" key="3">
    <source>
        <dbReference type="ARBA" id="ARBA00015716"/>
    </source>
</evidence>
<name>A0A4R6TXC0_9GAMM</name>
<sequence length="172" mass="19152">MSNGPIPNQVDPRRFADRALTFIGEWPLSAFERLGELVTANDGEVKISLSFLRDEQKLPLVRMNLAAEVGMLCQRCLDEVVLPVGGDYQYVVVRPGSDTSLLPQEYDIVELDDEPLDVRALVEEELLLCLPIVPKHPEGECNHPDGYVEPELSGEEIAKSNPFSVLAQLRKP</sequence>
<accession>A0A4R6TXC0</accession>